<dbReference type="EMBL" id="JAZKKV010000004">
    <property type="protein sequence ID" value="MEE9657511.1"/>
    <property type="molecule type" value="Genomic_DNA"/>
</dbReference>
<organism evidence="1 2">
    <name type="scientific">Kluyvera ascorbata</name>
    <dbReference type="NCBI Taxonomy" id="51288"/>
    <lineage>
        <taxon>Bacteria</taxon>
        <taxon>Pseudomonadati</taxon>
        <taxon>Pseudomonadota</taxon>
        <taxon>Gammaproteobacteria</taxon>
        <taxon>Enterobacterales</taxon>
        <taxon>Enterobacteriaceae</taxon>
        <taxon>Kluyvera</taxon>
    </lineage>
</organism>
<keyword evidence="2" id="KW-1185">Reference proteome</keyword>
<dbReference type="RefSeq" id="WP_063160632.1">
    <property type="nucleotide sequence ID" value="NZ_JAZKKV010000004.1"/>
</dbReference>
<name>A0AB35XDI5_9ENTR</name>
<evidence type="ECO:0000313" key="1">
    <source>
        <dbReference type="EMBL" id="MEE9657511.1"/>
    </source>
</evidence>
<comment type="caution">
    <text evidence="1">The sequence shown here is derived from an EMBL/GenBank/DDBJ whole genome shotgun (WGS) entry which is preliminary data.</text>
</comment>
<protein>
    <submittedName>
        <fullName evidence="1">Uncharacterized protein</fullName>
    </submittedName>
</protein>
<accession>A0AB35XDI5</accession>
<reference evidence="1 2" key="1">
    <citation type="submission" date="2023-10" db="EMBL/GenBank/DDBJ databases">
        <title>Wastewater isolates of ESBL- and carbapenemase-producing Gram-negative bacteria from New Zealand.</title>
        <authorList>
            <person name="Straub C."/>
            <person name="Weaver L."/>
            <person name="Cornelius A."/>
            <person name="Mcgill E."/>
            <person name="Dyet K."/>
            <person name="White L."/>
            <person name="Pattis I."/>
        </authorList>
    </citation>
    <scope>NUCLEOTIDE SEQUENCE [LARGE SCALE GENOMIC DNA]</scope>
    <source>
        <strain evidence="1 2">ESBL09</strain>
    </source>
</reference>
<gene>
    <name evidence="1" type="ORF">V4836_26010</name>
</gene>
<dbReference type="AlphaFoldDB" id="A0AB35XDI5"/>
<dbReference type="Proteomes" id="UP001331691">
    <property type="component" value="Unassembled WGS sequence"/>
</dbReference>
<evidence type="ECO:0000313" key="2">
    <source>
        <dbReference type="Proteomes" id="UP001331691"/>
    </source>
</evidence>
<sequence length="60" mass="7257">MTDENAEQFWWEENGTTYPVLLRHTELAARHCTFRTEIYHLTLPLAIGVWKEQIKNRNKR</sequence>
<proteinExistence type="predicted"/>